<comment type="caution">
    <text evidence="2">The sequence shown here is derived from an EMBL/GenBank/DDBJ whole genome shotgun (WGS) entry which is preliminary data.</text>
</comment>
<dbReference type="InterPro" id="IPR023799">
    <property type="entry name" value="RbfA_dom_sf"/>
</dbReference>
<evidence type="ECO:0000256" key="1">
    <source>
        <dbReference type="ARBA" id="ARBA00022517"/>
    </source>
</evidence>
<proteinExistence type="predicted"/>
<dbReference type="InterPro" id="IPR000238">
    <property type="entry name" value="RbfA"/>
</dbReference>
<dbReference type="Proteomes" id="UP000231581">
    <property type="component" value="Unassembled WGS sequence"/>
</dbReference>
<protein>
    <recommendedName>
        <fullName evidence="4">Ribosome-binding factor A</fullName>
    </recommendedName>
</protein>
<evidence type="ECO:0008006" key="4">
    <source>
        <dbReference type="Google" id="ProtNLM"/>
    </source>
</evidence>
<dbReference type="AlphaFoldDB" id="A0A2H0BSN8"/>
<sequence>MANRLDASFEHLREAFSEVLAKNVDFPLGVIVTVLDAKVTANTAHARFKLSVFPETAEPGILQTLKEYDHEIKDALAKRLRMRRIPRLHYVFDKTEAKAAKIEKTINTLKEQGEI</sequence>
<gene>
    <name evidence="2" type="ORF">COX00_01835</name>
</gene>
<evidence type="ECO:0000313" key="3">
    <source>
        <dbReference type="Proteomes" id="UP000231581"/>
    </source>
</evidence>
<accession>A0A2H0BSN8</accession>
<dbReference type="PROSITE" id="PS01319">
    <property type="entry name" value="RBFA"/>
    <property type="match status" value="1"/>
</dbReference>
<organism evidence="2 3">
    <name type="scientific">Candidatus Uhrbacteria bacterium CG22_combo_CG10-13_8_21_14_all_47_17</name>
    <dbReference type="NCBI Taxonomy" id="1975041"/>
    <lineage>
        <taxon>Bacteria</taxon>
        <taxon>Candidatus Uhriibacteriota</taxon>
    </lineage>
</organism>
<dbReference type="InterPro" id="IPR020053">
    <property type="entry name" value="Ribosome-bd_factorA_CS"/>
</dbReference>
<dbReference type="EMBL" id="PCSZ01000039">
    <property type="protein sequence ID" value="PIP60682.1"/>
    <property type="molecule type" value="Genomic_DNA"/>
</dbReference>
<evidence type="ECO:0000313" key="2">
    <source>
        <dbReference type="EMBL" id="PIP60682.1"/>
    </source>
</evidence>
<dbReference type="SUPFAM" id="SSF89919">
    <property type="entry name" value="Ribosome-binding factor A, RbfA"/>
    <property type="match status" value="1"/>
</dbReference>
<name>A0A2H0BSN8_9BACT</name>
<dbReference type="InterPro" id="IPR015946">
    <property type="entry name" value="KH_dom-like_a/b"/>
</dbReference>
<dbReference type="GO" id="GO:0006364">
    <property type="term" value="P:rRNA processing"/>
    <property type="evidence" value="ECO:0007669"/>
    <property type="project" value="InterPro"/>
</dbReference>
<dbReference type="Pfam" id="PF02033">
    <property type="entry name" value="RBFA"/>
    <property type="match status" value="1"/>
</dbReference>
<dbReference type="Gene3D" id="3.30.300.20">
    <property type="match status" value="1"/>
</dbReference>
<reference evidence="2 3" key="1">
    <citation type="submission" date="2017-09" db="EMBL/GenBank/DDBJ databases">
        <title>Depth-based differentiation of microbial function through sediment-hosted aquifers and enrichment of novel symbionts in the deep terrestrial subsurface.</title>
        <authorList>
            <person name="Probst A.J."/>
            <person name="Ladd B."/>
            <person name="Jarett J.K."/>
            <person name="Geller-Mcgrath D.E."/>
            <person name="Sieber C.M."/>
            <person name="Emerson J.B."/>
            <person name="Anantharaman K."/>
            <person name="Thomas B.C."/>
            <person name="Malmstrom R."/>
            <person name="Stieglmeier M."/>
            <person name="Klingl A."/>
            <person name="Woyke T."/>
            <person name="Ryan C.M."/>
            <person name="Banfield J.F."/>
        </authorList>
    </citation>
    <scope>NUCLEOTIDE SEQUENCE [LARGE SCALE GENOMIC DNA]</scope>
    <source>
        <strain evidence="2">CG22_combo_CG10-13_8_21_14_all_47_17</strain>
    </source>
</reference>
<keyword evidence="1" id="KW-0690">Ribosome biogenesis</keyword>